<comment type="caution">
    <text evidence="1">The sequence shown here is derived from an EMBL/GenBank/DDBJ whole genome shotgun (WGS) entry which is preliminary data.</text>
</comment>
<sequence>MEAPESDGDTGRVSATGTPMLKSVIILMSKQRDRVLTMKKCPYLNEWADPIFKDVIRGLGHSGDPIGSSPWCSWRPQSEQAAEVSDGIGAVAGSDVKRRIECCDRALPPVMRVVSRARG</sequence>
<dbReference type="AlphaFoldDB" id="A0AA88CXQ2"/>
<dbReference type="EMBL" id="BTGU01000004">
    <property type="protein sequence ID" value="GMN34526.1"/>
    <property type="molecule type" value="Genomic_DNA"/>
</dbReference>
<organism evidence="1 2">
    <name type="scientific">Ficus carica</name>
    <name type="common">Common fig</name>
    <dbReference type="NCBI Taxonomy" id="3494"/>
    <lineage>
        <taxon>Eukaryota</taxon>
        <taxon>Viridiplantae</taxon>
        <taxon>Streptophyta</taxon>
        <taxon>Embryophyta</taxon>
        <taxon>Tracheophyta</taxon>
        <taxon>Spermatophyta</taxon>
        <taxon>Magnoliopsida</taxon>
        <taxon>eudicotyledons</taxon>
        <taxon>Gunneridae</taxon>
        <taxon>Pentapetalae</taxon>
        <taxon>rosids</taxon>
        <taxon>fabids</taxon>
        <taxon>Rosales</taxon>
        <taxon>Moraceae</taxon>
        <taxon>Ficeae</taxon>
        <taxon>Ficus</taxon>
    </lineage>
</organism>
<reference evidence="1" key="1">
    <citation type="submission" date="2023-07" db="EMBL/GenBank/DDBJ databases">
        <title>draft genome sequence of fig (Ficus carica).</title>
        <authorList>
            <person name="Takahashi T."/>
            <person name="Nishimura K."/>
        </authorList>
    </citation>
    <scope>NUCLEOTIDE SEQUENCE</scope>
</reference>
<gene>
    <name evidence="1" type="ORF">TIFTF001_004743</name>
</gene>
<name>A0AA88CXQ2_FICCA</name>
<evidence type="ECO:0000313" key="1">
    <source>
        <dbReference type="EMBL" id="GMN34526.1"/>
    </source>
</evidence>
<evidence type="ECO:0000313" key="2">
    <source>
        <dbReference type="Proteomes" id="UP001187192"/>
    </source>
</evidence>
<keyword evidence="2" id="KW-1185">Reference proteome</keyword>
<proteinExistence type="predicted"/>
<protein>
    <submittedName>
        <fullName evidence="1">Uncharacterized protein</fullName>
    </submittedName>
</protein>
<accession>A0AA88CXQ2</accession>
<dbReference type="Proteomes" id="UP001187192">
    <property type="component" value="Unassembled WGS sequence"/>
</dbReference>